<evidence type="ECO:0000313" key="2">
    <source>
        <dbReference type="EMBL" id="MFH8546456.1"/>
    </source>
</evidence>
<reference evidence="2 3" key="1">
    <citation type="submission" date="2024-10" db="EMBL/GenBank/DDBJ databases">
        <title>The Natural Products Discovery Center: Release of the First 8490 Sequenced Strains for Exploring Actinobacteria Biosynthetic Diversity.</title>
        <authorList>
            <person name="Kalkreuter E."/>
            <person name="Kautsar S.A."/>
            <person name="Yang D."/>
            <person name="Bader C.D."/>
            <person name="Teijaro C.N."/>
            <person name="Fluegel L."/>
            <person name="Davis C.M."/>
            <person name="Simpson J.R."/>
            <person name="Lauterbach L."/>
            <person name="Steele A.D."/>
            <person name="Gui C."/>
            <person name="Meng S."/>
            <person name="Li G."/>
            <person name="Viehrig K."/>
            <person name="Ye F."/>
            <person name="Su P."/>
            <person name="Kiefer A.F."/>
            <person name="Nichols A."/>
            <person name="Cepeda A.J."/>
            <person name="Yan W."/>
            <person name="Fan B."/>
            <person name="Jiang Y."/>
            <person name="Adhikari A."/>
            <person name="Zheng C.-J."/>
            <person name="Schuster L."/>
            <person name="Cowan T.M."/>
            <person name="Smanski M.J."/>
            <person name="Chevrette M.G."/>
            <person name="De Carvalho L.P.S."/>
            <person name="Shen B."/>
        </authorList>
    </citation>
    <scope>NUCLEOTIDE SEQUENCE [LARGE SCALE GENOMIC DNA]</scope>
    <source>
        <strain evidence="2 3">NPDC017990</strain>
    </source>
</reference>
<dbReference type="RefSeq" id="WP_397712061.1">
    <property type="nucleotide sequence ID" value="NZ_JBIRGN010000003.1"/>
</dbReference>
<feature type="transmembrane region" description="Helical" evidence="1">
    <location>
        <begin position="75"/>
        <end position="95"/>
    </location>
</feature>
<accession>A0ABW7QNA4</accession>
<keyword evidence="1" id="KW-0472">Membrane</keyword>
<keyword evidence="3" id="KW-1185">Reference proteome</keyword>
<sequence length="193" mass="19926">MSRKSGKRSLFTDRFGAFAECLLTGVWIALAALPLVTLPAAFAAGSRHLNRHLAHEASGRREFTADLRAAARRGWLVGLAGWAALALLLADIAFVRAGLPGGTFVGVVGVVAFFVLVVGGLRAAANWSPGASWRALLTAAVRRTLRDPAGSLVIVCGFAVVAASAWFALPLAAPALGMVAASALAVERRGTAL</sequence>
<name>A0ABW7QNA4_9ACTN</name>
<evidence type="ECO:0008006" key="4">
    <source>
        <dbReference type="Google" id="ProtNLM"/>
    </source>
</evidence>
<proteinExistence type="predicted"/>
<evidence type="ECO:0000256" key="1">
    <source>
        <dbReference type="SAM" id="Phobius"/>
    </source>
</evidence>
<protein>
    <recommendedName>
        <fullName evidence="4">Integral membrane protein</fullName>
    </recommendedName>
</protein>
<organism evidence="2 3">
    <name type="scientific">Streptomyces longisporoflavus</name>
    <dbReference type="NCBI Taxonomy" id="28044"/>
    <lineage>
        <taxon>Bacteria</taxon>
        <taxon>Bacillati</taxon>
        <taxon>Actinomycetota</taxon>
        <taxon>Actinomycetes</taxon>
        <taxon>Kitasatosporales</taxon>
        <taxon>Streptomycetaceae</taxon>
        <taxon>Streptomyces</taxon>
    </lineage>
</organism>
<feature type="transmembrane region" description="Helical" evidence="1">
    <location>
        <begin position="102"/>
        <end position="125"/>
    </location>
</feature>
<keyword evidence="1" id="KW-0812">Transmembrane</keyword>
<dbReference type="EMBL" id="JBIRGQ010000003">
    <property type="protein sequence ID" value="MFH8546456.1"/>
    <property type="molecule type" value="Genomic_DNA"/>
</dbReference>
<feature type="transmembrane region" description="Helical" evidence="1">
    <location>
        <begin position="152"/>
        <end position="185"/>
    </location>
</feature>
<comment type="caution">
    <text evidence="2">The sequence shown here is derived from an EMBL/GenBank/DDBJ whole genome shotgun (WGS) entry which is preliminary data.</text>
</comment>
<dbReference type="Proteomes" id="UP001610818">
    <property type="component" value="Unassembled WGS sequence"/>
</dbReference>
<keyword evidence="1" id="KW-1133">Transmembrane helix</keyword>
<gene>
    <name evidence="2" type="ORF">ACH4F9_15765</name>
</gene>
<evidence type="ECO:0000313" key="3">
    <source>
        <dbReference type="Proteomes" id="UP001610818"/>
    </source>
</evidence>
<feature type="transmembrane region" description="Helical" evidence="1">
    <location>
        <begin position="21"/>
        <end position="44"/>
    </location>
</feature>